<organism evidence="2 3">
    <name type="scientific">Plutella xylostella</name>
    <name type="common">Diamondback moth</name>
    <name type="synonym">Plutella maculipennis</name>
    <dbReference type="NCBI Taxonomy" id="51655"/>
    <lineage>
        <taxon>Eukaryota</taxon>
        <taxon>Metazoa</taxon>
        <taxon>Ecdysozoa</taxon>
        <taxon>Arthropoda</taxon>
        <taxon>Hexapoda</taxon>
        <taxon>Insecta</taxon>
        <taxon>Pterygota</taxon>
        <taxon>Neoptera</taxon>
        <taxon>Endopterygota</taxon>
        <taxon>Lepidoptera</taxon>
        <taxon>Glossata</taxon>
        <taxon>Ditrysia</taxon>
        <taxon>Yponomeutoidea</taxon>
        <taxon>Plutellidae</taxon>
        <taxon>Plutella</taxon>
    </lineage>
</organism>
<dbReference type="InterPro" id="IPR004127">
    <property type="entry name" value="Prefoldin_subunit_alpha"/>
</dbReference>
<dbReference type="AlphaFoldDB" id="A0A8S4DXU4"/>
<dbReference type="CDD" id="cd23158">
    <property type="entry name" value="Prefoldin_UXT"/>
    <property type="match status" value="1"/>
</dbReference>
<keyword evidence="1" id="KW-0175">Coiled coil</keyword>
<protein>
    <submittedName>
        <fullName evidence="2">(diamondback moth) hypothetical protein</fullName>
    </submittedName>
</protein>
<feature type="coiled-coil region" evidence="1">
    <location>
        <begin position="18"/>
        <end position="45"/>
    </location>
</feature>
<comment type="caution">
    <text evidence="2">The sequence shown here is derived from an EMBL/GenBank/DDBJ whole genome shotgun (WGS) entry which is preliminary data.</text>
</comment>
<keyword evidence="3" id="KW-1185">Reference proteome</keyword>
<dbReference type="SUPFAM" id="SSF46579">
    <property type="entry name" value="Prefoldin"/>
    <property type="match status" value="1"/>
</dbReference>
<dbReference type="Gene3D" id="1.10.287.370">
    <property type="match status" value="1"/>
</dbReference>
<gene>
    <name evidence="2" type="ORF">PLXY2_LOCUS3519</name>
</gene>
<dbReference type="Proteomes" id="UP000653454">
    <property type="component" value="Unassembled WGS sequence"/>
</dbReference>
<name>A0A8S4DXU4_PLUXY</name>
<feature type="coiled-coil region" evidence="1">
    <location>
        <begin position="102"/>
        <end position="129"/>
    </location>
</feature>
<dbReference type="EMBL" id="CAJHNJ030000009">
    <property type="protein sequence ID" value="CAG9105825.1"/>
    <property type="molecule type" value="Genomic_DNA"/>
</dbReference>
<evidence type="ECO:0000313" key="2">
    <source>
        <dbReference type="EMBL" id="CAG9105825.1"/>
    </source>
</evidence>
<sequence length="150" mass="17151">MSKVNIEETILKYEAFINNVLKEDLKQVDLRLQGINAEISDLIQQKHTLQVVTDKAVHPHGFETQVNIGCNFFMEASVEDTSNLLFNIGLSHYLEFSTEEANKYLEIRIKAFEKKAEELRNKSAETKGHIKLMLFGIAELQNQQLGIIKS</sequence>
<accession>A0A8S4DXU4</accession>
<dbReference type="InterPro" id="IPR009053">
    <property type="entry name" value="Prefoldin"/>
</dbReference>
<reference evidence="2" key="1">
    <citation type="submission" date="2020-11" db="EMBL/GenBank/DDBJ databases">
        <authorList>
            <person name="Whiteford S."/>
        </authorList>
    </citation>
    <scope>NUCLEOTIDE SEQUENCE</scope>
</reference>
<evidence type="ECO:0000256" key="1">
    <source>
        <dbReference type="SAM" id="Coils"/>
    </source>
</evidence>
<evidence type="ECO:0000313" key="3">
    <source>
        <dbReference type="Proteomes" id="UP000653454"/>
    </source>
</evidence>
<proteinExistence type="predicted"/>
<dbReference type="Pfam" id="PF02996">
    <property type="entry name" value="Prefoldin"/>
    <property type="match status" value="1"/>
</dbReference>